<reference evidence="1 2" key="1">
    <citation type="submission" date="2020-07" db="EMBL/GenBank/DDBJ databases">
        <title>Sequencing the genomes of 1000 actinobacteria strains.</title>
        <authorList>
            <person name="Klenk H.-P."/>
        </authorList>
    </citation>
    <scope>NUCLEOTIDE SEQUENCE [LARGE SCALE GENOMIC DNA]</scope>
    <source>
        <strain evidence="1 2">DSM 19082</strain>
    </source>
</reference>
<sequence>MLNELRDSITSDLTTAGIKALGYIGEVITPPCALVVPSEPYLKRPDATERIPFRKVKANVDVLLLVPREGGEKAAAALIDDLIEDAYRALNQNHDIKAASRPGVVTVSGSKYVGSVLSIEALAEEP</sequence>
<evidence type="ECO:0000313" key="2">
    <source>
        <dbReference type="Proteomes" id="UP000582231"/>
    </source>
</evidence>
<organism evidence="1 2">
    <name type="scientific">Nocardioides kongjuensis</name>
    <dbReference type="NCBI Taxonomy" id="349522"/>
    <lineage>
        <taxon>Bacteria</taxon>
        <taxon>Bacillati</taxon>
        <taxon>Actinomycetota</taxon>
        <taxon>Actinomycetes</taxon>
        <taxon>Propionibacteriales</taxon>
        <taxon>Nocardioidaceae</taxon>
        <taxon>Nocardioides</taxon>
    </lineage>
</organism>
<accession>A0A852RJZ8</accession>
<gene>
    <name evidence="1" type="ORF">BJ958_005393</name>
</gene>
<evidence type="ECO:0000313" key="1">
    <source>
        <dbReference type="EMBL" id="NYD33847.1"/>
    </source>
</evidence>
<name>A0A852RJZ8_9ACTN</name>
<protein>
    <recommendedName>
        <fullName evidence="3">DUF3168 domain-containing protein</fullName>
    </recommendedName>
</protein>
<evidence type="ECO:0008006" key="3">
    <source>
        <dbReference type="Google" id="ProtNLM"/>
    </source>
</evidence>
<keyword evidence="2" id="KW-1185">Reference proteome</keyword>
<proteinExistence type="predicted"/>
<dbReference type="RefSeq" id="WP_179729836.1">
    <property type="nucleotide sequence ID" value="NZ_BAABEF010000001.1"/>
</dbReference>
<dbReference type="EMBL" id="JACCBF010000001">
    <property type="protein sequence ID" value="NYD33847.1"/>
    <property type="molecule type" value="Genomic_DNA"/>
</dbReference>
<dbReference type="Proteomes" id="UP000582231">
    <property type="component" value="Unassembled WGS sequence"/>
</dbReference>
<comment type="caution">
    <text evidence="1">The sequence shown here is derived from an EMBL/GenBank/DDBJ whole genome shotgun (WGS) entry which is preliminary data.</text>
</comment>
<dbReference type="AlphaFoldDB" id="A0A852RJZ8"/>